<feature type="transmembrane region" description="Helical" evidence="1">
    <location>
        <begin position="155"/>
        <end position="178"/>
    </location>
</feature>
<evidence type="ECO:0000313" key="2">
    <source>
        <dbReference type="EMBL" id="KXJ87502.1"/>
    </source>
</evidence>
<evidence type="ECO:0000256" key="1">
    <source>
        <dbReference type="SAM" id="Phobius"/>
    </source>
</evidence>
<dbReference type="STRING" id="196109.A0A136IRE1"/>
<proteinExistence type="predicted"/>
<dbReference type="Proteomes" id="UP000070501">
    <property type="component" value="Unassembled WGS sequence"/>
</dbReference>
<reference evidence="3" key="1">
    <citation type="submission" date="2016-02" db="EMBL/GenBank/DDBJ databases">
        <title>Draft genome sequence of Microdochium bolleyi, a fungal endophyte of beachgrass.</title>
        <authorList>
            <consortium name="DOE Joint Genome Institute"/>
            <person name="David A.S."/>
            <person name="May G."/>
            <person name="Haridas S."/>
            <person name="Lim J."/>
            <person name="Wang M."/>
            <person name="Labutti K."/>
            <person name="Lipzen A."/>
            <person name="Barry K."/>
            <person name="Grigoriev I.V."/>
        </authorList>
    </citation>
    <scope>NUCLEOTIDE SEQUENCE [LARGE SCALE GENOMIC DNA]</scope>
    <source>
        <strain evidence="3">J235TASD1</strain>
    </source>
</reference>
<dbReference type="OrthoDB" id="1937642at2759"/>
<keyword evidence="3" id="KW-1185">Reference proteome</keyword>
<feature type="transmembrane region" description="Helical" evidence="1">
    <location>
        <begin position="21"/>
        <end position="42"/>
    </location>
</feature>
<dbReference type="AlphaFoldDB" id="A0A136IRE1"/>
<protein>
    <submittedName>
        <fullName evidence="2">Uncharacterized protein</fullName>
    </submittedName>
</protein>
<name>A0A136IRE1_9PEZI</name>
<organism evidence="2 3">
    <name type="scientific">Microdochium bolleyi</name>
    <dbReference type="NCBI Taxonomy" id="196109"/>
    <lineage>
        <taxon>Eukaryota</taxon>
        <taxon>Fungi</taxon>
        <taxon>Dikarya</taxon>
        <taxon>Ascomycota</taxon>
        <taxon>Pezizomycotina</taxon>
        <taxon>Sordariomycetes</taxon>
        <taxon>Xylariomycetidae</taxon>
        <taxon>Xylariales</taxon>
        <taxon>Microdochiaceae</taxon>
        <taxon>Microdochium</taxon>
    </lineage>
</organism>
<feature type="transmembrane region" description="Helical" evidence="1">
    <location>
        <begin position="54"/>
        <end position="76"/>
    </location>
</feature>
<feature type="transmembrane region" description="Helical" evidence="1">
    <location>
        <begin position="184"/>
        <end position="203"/>
    </location>
</feature>
<feature type="transmembrane region" description="Helical" evidence="1">
    <location>
        <begin position="260"/>
        <end position="279"/>
    </location>
</feature>
<gene>
    <name evidence="2" type="ORF">Micbo1qcDRAFT_215920</name>
</gene>
<keyword evidence="1" id="KW-1133">Transmembrane helix</keyword>
<dbReference type="EMBL" id="KQ964262">
    <property type="protein sequence ID" value="KXJ87502.1"/>
    <property type="molecule type" value="Genomic_DNA"/>
</dbReference>
<accession>A0A136IRE1</accession>
<keyword evidence="1" id="KW-0812">Transmembrane</keyword>
<evidence type="ECO:0000313" key="3">
    <source>
        <dbReference type="Proteomes" id="UP000070501"/>
    </source>
</evidence>
<dbReference type="InParanoid" id="A0A136IRE1"/>
<keyword evidence="1" id="KW-0472">Membrane</keyword>
<sequence>MEGPAAQLRQQWLNPRDILSLLLLVGSDIVQKAIAQLIGYQLRLPLARSGPGLSIAPVAFSFGWVAYGFTNLLAAVGNMSLMPRNEHPSILVNCSNGFARENHSWLLGRFLRDHELTHAIERGQELSNEDSSNPQISLRIDVFHLEPNRQVECDYVWWCGWLTLAAQLVIAALPWILYGDWSTMLVTLCGTLLALATCSLPQWEQEKWGGRMLKSDKVTCLTRGNGSAHIVVFLGRAGSWDLESAVSAAGSTKPRSKTRLASLVLPFLWTFLLISVSGIEENTWFLIGIGGLGMLQNVLAAGAPRTPAASGFHLRRFERASVIMGRRESYVDDPSDLVDLQRTDAELAELSAWASQSRNPRSRDSLKCNGRDMAAMPAWLRTMSKEDGVPPWLEALKPGLPNEDIIYAVGVHGALMELEKWVPTAGVAMQQIFFPGGFEYKEASIRDNAHRKFWKQAHHTIAVRKLAENRRRAGEALGNADVC</sequence>